<proteinExistence type="inferred from homology"/>
<evidence type="ECO:0000256" key="1">
    <source>
        <dbReference type="ARBA" id="ARBA00001933"/>
    </source>
</evidence>
<dbReference type="FunFam" id="3.20.20.10:FF:000005">
    <property type="entry name" value="Ornithine decarboxylase"/>
    <property type="match status" value="1"/>
</dbReference>
<protein>
    <submittedName>
        <fullName evidence="8">Ornithine decarboxylase</fullName>
    </submittedName>
</protein>
<evidence type="ECO:0000256" key="2">
    <source>
        <dbReference type="ARBA" id="ARBA00008872"/>
    </source>
</evidence>
<feature type="region of interest" description="Disordered" evidence="6">
    <location>
        <begin position="459"/>
        <end position="489"/>
    </location>
</feature>
<dbReference type="SUPFAM" id="SSF50621">
    <property type="entry name" value="Alanine racemase C-terminal domain-like"/>
    <property type="match status" value="1"/>
</dbReference>
<evidence type="ECO:0000313" key="9">
    <source>
        <dbReference type="Proteomes" id="UP000324585"/>
    </source>
</evidence>
<dbReference type="InterPro" id="IPR029066">
    <property type="entry name" value="PLP-binding_barrel"/>
</dbReference>
<dbReference type="InterPro" id="IPR009006">
    <property type="entry name" value="Ala_racemase/Decarboxylase_C"/>
</dbReference>
<dbReference type="GO" id="GO:0033387">
    <property type="term" value="P:putrescine biosynthetic process from arginine, via ornithine"/>
    <property type="evidence" value="ECO:0007669"/>
    <property type="project" value="TreeGrafter"/>
</dbReference>
<feature type="active site" description="Proton donor" evidence="5">
    <location>
        <position position="546"/>
    </location>
</feature>
<accession>A0A5J4YHE8</accession>
<organism evidence="8 9">
    <name type="scientific">Porphyridium purpureum</name>
    <name type="common">Red alga</name>
    <name type="synonym">Porphyridium cruentum</name>
    <dbReference type="NCBI Taxonomy" id="35688"/>
    <lineage>
        <taxon>Eukaryota</taxon>
        <taxon>Rhodophyta</taxon>
        <taxon>Bangiophyceae</taxon>
        <taxon>Porphyridiales</taxon>
        <taxon>Porphyridiaceae</taxon>
        <taxon>Porphyridium</taxon>
    </lineage>
</organism>
<dbReference type="InterPro" id="IPR022644">
    <property type="entry name" value="De-COase2_N"/>
</dbReference>
<dbReference type="PROSITE" id="PS00879">
    <property type="entry name" value="ODR_DC_2_2"/>
    <property type="match status" value="1"/>
</dbReference>
<dbReference type="InterPro" id="IPR002433">
    <property type="entry name" value="Orn_de-COase"/>
</dbReference>
<dbReference type="PRINTS" id="PR01182">
    <property type="entry name" value="ORNDCRBXLASE"/>
</dbReference>
<gene>
    <name evidence="8" type="ORF">FVE85_1286</name>
</gene>
<comment type="caution">
    <text evidence="8">The sequence shown here is derived from an EMBL/GenBank/DDBJ whole genome shotgun (WGS) entry which is preliminary data.</text>
</comment>
<dbReference type="Gene3D" id="2.40.37.10">
    <property type="entry name" value="Lyase, Ornithine Decarboxylase, Chain A, domain 1"/>
    <property type="match status" value="1"/>
</dbReference>
<sequence length="598" mass="65057">MTSEDGSLSVLSSSLPRDSDAVRFMQSATSPSDAAAVPSVAFAVPVAVPGRAAEDRGEGKEEEEANVLDDRTVSVVHIESVIAEPQGGSTPPQYEFVMSIVERDVDKMAPFSPMLTPGTPGANARLIDAQATLMTEELMHDSFLLDLPEKSIESRLVKVRQELGADFEIKECDKAQAIEDLLENEFSSTKQEASAFYLMDLGTVVRKYEQWVHLLPNVKPFYAVKANPLPAMVRTCKAVGTGFDCASQNELEQVLELGVDPENIIFANPCKMKAHILYAKKHNVRKMTFDNEAELQKIHENYPEAELILRLLPPDASSAVCNFGSKFGADKKMTKRLLKQARKLGANVCGVSFHVGSGCWDPNAYTLAMELAYSVCMQAENEYGFKMKIVDIGGGYPAADNLTDSISFPTIAEVLNKSIQKLFPPESGIQIIGEPGRYLCGEAVVLAVSVIAKRTRVPAESTVYSENPDDADDDSDENDDKEKQDDDEEEEQILYYLSDGVYGSFNNVMFDHQNPVPHVTGAAAVAAAASALSSGAKKSTLFGPTCDSIDVICRDVTLPELEVGSWLYFLNMGAYTIAAASSFNGFTPPNCKYIITPG</sequence>
<evidence type="ECO:0000256" key="5">
    <source>
        <dbReference type="PIRSR" id="PIRSR600183-50"/>
    </source>
</evidence>
<dbReference type="Proteomes" id="UP000324585">
    <property type="component" value="Unassembled WGS sequence"/>
</dbReference>
<dbReference type="PRINTS" id="PR01179">
    <property type="entry name" value="ODADCRBXLASE"/>
</dbReference>
<dbReference type="PANTHER" id="PTHR11482">
    <property type="entry name" value="ARGININE/DIAMINOPIMELATE/ORNITHINE DECARBOXYLASE"/>
    <property type="match status" value="1"/>
</dbReference>
<evidence type="ECO:0000256" key="6">
    <source>
        <dbReference type="SAM" id="MobiDB-lite"/>
    </source>
</evidence>
<dbReference type="AlphaFoldDB" id="A0A5J4YHE8"/>
<dbReference type="PANTHER" id="PTHR11482:SF6">
    <property type="entry name" value="ORNITHINE DECARBOXYLASE 1-RELATED"/>
    <property type="match status" value="1"/>
</dbReference>
<dbReference type="GO" id="GO:0004586">
    <property type="term" value="F:ornithine decarboxylase activity"/>
    <property type="evidence" value="ECO:0007669"/>
    <property type="project" value="TreeGrafter"/>
</dbReference>
<dbReference type="GO" id="GO:0005737">
    <property type="term" value="C:cytoplasm"/>
    <property type="evidence" value="ECO:0007669"/>
    <property type="project" value="TreeGrafter"/>
</dbReference>
<dbReference type="OrthoDB" id="5034579at2759"/>
<evidence type="ECO:0000313" key="8">
    <source>
        <dbReference type="EMBL" id="KAA8490839.1"/>
    </source>
</evidence>
<feature type="modified residue" description="N6-(pyridoxal phosphate)lysine" evidence="5">
    <location>
        <position position="225"/>
    </location>
</feature>
<dbReference type="OMA" id="FNGLYEM"/>
<keyword evidence="3 5" id="KW-0663">Pyridoxal phosphate</keyword>
<keyword evidence="4" id="KW-0456">Lyase</keyword>
<dbReference type="Pfam" id="PF02784">
    <property type="entry name" value="Orn_Arg_deC_N"/>
    <property type="match status" value="1"/>
</dbReference>
<evidence type="ECO:0000256" key="4">
    <source>
        <dbReference type="ARBA" id="ARBA00023239"/>
    </source>
</evidence>
<name>A0A5J4YHE8_PORPP</name>
<dbReference type="CDD" id="cd00622">
    <property type="entry name" value="PLPDE_III_ODC"/>
    <property type="match status" value="1"/>
</dbReference>
<dbReference type="EMBL" id="VRMN01000018">
    <property type="protein sequence ID" value="KAA8490839.1"/>
    <property type="molecule type" value="Genomic_DNA"/>
</dbReference>
<comment type="cofactor">
    <cofactor evidence="1 5">
        <name>pyridoxal 5'-phosphate</name>
        <dbReference type="ChEBI" id="CHEBI:597326"/>
    </cofactor>
</comment>
<evidence type="ECO:0000256" key="3">
    <source>
        <dbReference type="ARBA" id="ARBA00022898"/>
    </source>
</evidence>
<keyword evidence="9" id="KW-1185">Reference proteome</keyword>
<dbReference type="InterPro" id="IPR022657">
    <property type="entry name" value="De-COase2_CS"/>
</dbReference>
<comment type="similarity">
    <text evidence="2">Belongs to the Orn/Lys/Arg decarboxylase class-II family.</text>
</comment>
<feature type="compositionally biased region" description="Acidic residues" evidence="6">
    <location>
        <begin position="467"/>
        <end position="489"/>
    </location>
</feature>
<feature type="domain" description="Orn/DAP/Arg decarboxylase 2 N-terminal" evidence="7">
    <location>
        <begin position="201"/>
        <end position="440"/>
    </location>
</feature>
<dbReference type="SUPFAM" id="SSF51419">
    <property type="entry name" value="PLP-binding barrel"/>
    <property type="match status" value="1"/>
</dbReference>
<evidence type="ECO:0000259" key="7">
    <source>
        <dbReference type="Pfam" id="PF02784"/>
    </source>
</evidence>
<reference evidence="9" key="1">
    <citation type="journal article" date="2019" name="Nat. Commun.">
        <title>Expansion of phycobilisome linker gene families in mesophilic red algae.</title>
        <authorList>
            <person name="Lee J."/>
            <person name="Kim D."/>
            <person name="Bhattacharya D."/>
            <person name="Yoon H.S."/>
        </authorList>
    </citation>
    <scope>NUCLEOTIDE SEQUENCE [LARGE SCALE GENOMIC DNA]</scope>
    <source>
        <strain evidence="9">CCMP 1328</strain>
    </source>
</reference>
<dbReference type="Gene3D" id="3.20.20.10">
    <property type="entry name" value="Alanine racemase"/>
    <property type="match status" value="1"/>
</dbReference>
<dbReference type="InterPro" id="IPR000183">
    <property type="entry name" value="Orn/DAP/Arg_de-COase"/>
</dbReference>